<dbReference type="OrthoDB" id="306847at2759"/>
<evidence type="ECO:0000313" key="2">
    <source>
        <dbReference type="Proteomes" id="UP000692954"/>
    </source>
</evidence>
<proteinExistence type="predicted"/>
<accession>A0A8S1PU05</accession>
<protein>
    <submittedName>
        <fullName evidence="1">Uncharacterized protein</fullName>
    </submittedName>
</protein>
<keyword evidence="2" id="KW-1185">Reference proteome</keyword>
<sequence>MQYIQITECRFIDEIDEVKRFDVATNFCIRRKNEIDNVNINLNQKIKNYVDGEDQYYREIQVKSEELHSLVLDGSKLLEVR</sequence>
<dbReference type="Proteomes" id="UP000692954">
    <property type="component" value="Unassembled WGS sequence"/>
</dbReference>
<gene>
    <name evidence="1" type="ORF">PSON_ATCC_30995.1.T0870132</name>
</gene>
<reference evidence="1" key="1">
    <citation type="submission" date="2021-01" db="EMBL/GenBank/DDBJ databases">
        <authorList>
            <consortium name="Genoscope - CEA"/>
            <person name="William W."/>
        </authorList>
    </citation>
    <scope>NUCLEOTIDE SEQUENCE</scope>
</reference>
<evidence type="ECO:0000313" key="1">
    <source>
        <dbReference type="EMBL" id="CAD8106735.1"/>
    </source>
</evidence>
<comment type="caution">
    <text evidence="1">The sequence shown here is derived from an EMBL/GenBank/DDBJ whole genome shotgun (WGS) entry which is preliminary data.</text>
</comment>
<organism evidence="1 2">
    <name type="scientific">Paramecium sonneborni</name>
    <dbReference type="NCBI Taxonomy" id="65129"/>
    <lineage>
        <taxon>Eukaryota</taxon>
        <taxon>Sar</taxon>
        <taxon>Alveolata</taxon>
        <taxon>Ciliophora</taxon>
        <taxon>Intramacronucleata</taxon>
        <taxon>Oligohymenophorea</taxon>
        <taxon>Peniculida</taxon>
        <taxon>Parameciidae</taxon>
        <taxon>Paramecium</taxon>
    </lineage>
</organism>
<dbReference type="AlphaFoldDB" id="A0A8S1PU05"/>
<name>A0A8S1PU05_9CILI</name>
<dbReference type="EMBL" id="CAJJDN010000087">
    <property type="protein sequence ID" value="CAD8106735.1"/>
    <property type="molecule type" value="Genomic_DNA"/>
</dbReference>